<dbReference type="RefSeq" id="WP_094416185.1">
    <property type="nucleotide sequence ID" value="NZ_NOXV01000299.1"/>
</dbReference>
<dbReference type="EMBL" id="NOXV01000299">
    <property type="protein sequence ID" value="OYQ33271.1"/>
    <property type="molecule type" value="Genomic_DNA"/>
</dbReference>
<keyword evidence="3" id="KW-1185">Reference proteome</keyword>
<accession>A0A255YVR9</accession>
<name>A0A255YVR9_9FLAO</name>
<comment type="caution">
    <text evidence="2">The sequence shown here is derived from an EMBL/GenBank/DDBJ whole genome shotgun (WGS) entry which is preliminary data.</text>
</comment>
<gene>
    <name evidence="2" type="ORF">CHU92_12830</name>
</gene>
<feature type="transmembrane region" description="Helical" evidence="1">
    <location>
        <begin position="52"/>
        <end position="71"/>
    </location>
</feature>
<sequence>MGLLHKITYVSSGIFFSKKIKSPNLHPLVGGNVHAVAGLNPLKNIDPSGEEFISLTAVVVGAIISMTAYTITALHADVPFTAAGL</sequence>
<organism evidence="2 3">
    <name type="scientific">Flavobacterium cyanobacteriorum</name>
    <dbReference type="NCBI Taxonomy" id="2022802"/>
    <lineage>
        <taxon>Bacteria</taxon>
        <taxon>Pseudomonadati</taxon>
        <taxon>Bacteroidota</taxon>
        <taxon>Flavobacteriia</taxon>
        <taxon>Flavobacteriales</taxon>
        <taxon>Flavobacteriaceae</taxon>
        <taxon>Flavobacterium</taxon>
    </lineage>
</organism>
<keyword evidence="1" id="KW-0812">Transmembrane</keyword>
<proteinExistence type="predicted"/>
<dbReference type="Proteomes" id="UP000216605">
    <property type="component" value="Unassembled WGS sequence"/>
</dbReference>
<evidence type="ECO:0000313" key="2">
    <source>
        <dbReference type="EMBL" id="OYQ33271.1"/>
    </source>
</evidence>
<keyword evidence="1" id="KW-0472">Membrane</keyword>
<dbReference type="AlphaFoldDB" id="A0A255YVR9"/>
<keyword evidence="1" id="KW-1133">Transmembrane helix</keyword>
<reference evidence="2 3" key="1">
    <citation type="submission" date="2017-07" db="EMBL/GenBank/DDBJ databases">
        <title>Flavobacterium cyanobacteriorum sp. nov., isolated from cyanobacterial aggregates in a eutrophic lake.</title>
        <authorList>
            <person name="Cai H."/>
        </authorList>
    </citation>
    <scope>NUCLEOTIDE SEQUENCE [LARGE SCALE GENOMIC DNA]</scope>
    <source>
        <strain evidence="2 3">TH021</strain>
    </source>
</reference>
<dbReference type="OrthoDB" id="6225685at2"/>
<evidence type="ECO:0000313" key="3">
    <source>
        <dbReference type="Proteomes" id="UP000216605"/>
    </source>
</evidence>
<evidence type="ECO:0000256" key="1">
    <source>
        <dbReference type="SAM" id="Phobius"/>
    </source>
</evidence>
<protein>
    <submittedName>
        <fullName evidence="2">Uncharacterized protein</fullName>
    </submittedName>
</protein>